<dbReference type="InterPro" id="IPR015795">
    <property type="entry name" value="Pyrv_Knase_C"/>
</dbReference>
<sequence>IFRGLVPVLCAGSTKGSSTESTEEALDFGLQHAKSKGLCKEGDAVVALHRIGTSSVIKIVTVK</sequence>
<comment type="caution">
    <text evidence="2">The sequence shown here is derived from an EMBL/GenBank/DDBJ whole genome shotgun (WGS) entry which is preliminary data.</text>
</comment>
<feature type="non-terminal residue" evidence="2">
    <location>
        <position position="1"/>
    </location>
</feature>
<keyword evidence="2" id="KW-0670">Pyruvate</keyword>
<dbReference type="SUPFAM" id="SSF52935">
    <property type="entry name" value="PK C-terminal domain-like"/>
    <property type="match status" value="1"/>
</dbReference>
<evidence type="ECO:0000313" key="2">
    <source>
        <dbReference type="EMBL" id="GFD07264.1"/>
    </source>
</evidence>
<evidence type="ECO:0000259" key="1">
    <source>
        <dbReference type="Pfam" id="PF02887"/>
    </source>
</evidence>
<dbReference type="EMBL" id="BKCJ011230381">
    <property type="protein sequence ID" value="GFD07264.1"/>
    <property type="molecule type" value="Genomic_DNA"/>
</dbReference>
<reference evidence="2" key="1">
    <citation type="journal article" date="2019" name="Sci. Rep.">
        <title>Draft genome of Tanacetum cinerariifolium, the natural source of mosquito coil.</title>
        <authorList>
            <person name="Yamashiro T."/>
            <person name="Shiraishi A."/>
            <person name="Satake H."/>
            <person name="Nakayama K."/>
        </authorList>
    </citation>
    <scope>NUCLEOTIDE SEQUENCE</scope>
</reference>
<name>A0A699TFI3_TANCI</name>
<feature type="domain" description="Pyruvate kinase C-terminal" evidence="1">
    <location>
        <begin position="2"/>
        <end position="58"/>
    </location>
</feature>
<organism evidence="2">
    <name type="scientific">Tanacetum cinerariifolium</name>
    <name type="common">Dalmatian daisy</name>
    <name type="synonym">Chrysanthemum cinerariifolium</name>
    <dbReference type="NCBI Taxonomy" id="118510"/>
    <lineage>
        <taxon>Eukaryota</taxon>
        <taxon>Viridiplantae</taxon>
        <taxon>Streptophyta</taxon>
        <taxon>Embryophyta</taxon>
        <taxon>Tracheophyta</taxon>
        <taxon>Spermatophyta</taxon>
        <taxon>Magnoliopsida</taxon>
        <taxon>eudicotyledons</taxon>
        <taxon>Gunneridae</taxon>
        <taxon>Pentapetalae</taxon>
        <taxon>asterids</taxon>
        <taxon>campanulids</taxon>
        <taxon>Asterales</taxon>
        <taxon>Asteraceae</taxon>
        <taxon>Asteroideae</taxon>
        <taxon>Anthemideae</taxon>
        <taxon>Anthemidinae</taxon>
        <taxon>Tanacetum</taxon>
    </lineage>
</organism>
<dbReference type="InterPro" id="IPR036918">
    <property type="entry name" value="Pyrv_Knase_C_sf"/>
</dbReference>
<dbReference type="AlphaFoldDB" id="A0A699TFI3"/>
<dbReference type="Gene3D" id="3.40.1380.20">
    <property type="entry name" value="Pyruvate kinase, C-terminal domain"/>
    <property type="match status" value="1"/>
</dbReference>
<dbReference type="Pfam" id="PF02887">
    <property type="entry name" value="PK_C"/>
    <property type="match status" value="1"/>
</dbReference>
<keyword evidence="2" id="KW-0418">Kinase</keyword>
<proteinExistence type="predicted"/>
<accession>A0A699TFI3</accession>
<keyword evidence="2" id="KW-0808">Transferase</keyword>
<gene>
    <name evidence="2" type="ORF">Tci_879233</name>
</gene>
<dbReference type="GO" id="GO:0016301">
    <property type="term" value="F:kinase activity"/>
    <property type="evidence" value="ECO:0007669"/>
    <property type="project" value="UniProtKB-KW"/>
</dbReference>
<protein>
    <submittedName>
        <fullName evidence="2">Pyruvate kinase, cytosolic isozyme</fullName>
    </submittedName>
</protein>